<proteinExistence type="predicted"/>
<reference evidence="1" key="1">
    <citation type="submission" date="2014-09" db="EMBL/GenBank/DDBJ databases">
        <authorList>
            <person name="Magalhaes I.L.F."/>
            <person name="Oliveira U."/>
            <person name="Santos F.R."/>
            <person name="Vidigal T.H.D.A."/>
            <person name="Brescovit A.D."/>
            <person name="Santos A.J."/>
        </authorList>
    </citation>
    <scope>NUCLEOTIDE SEQUENCE</scope>
    <source>
        <tissue evidence="1">Shoot tissue taken approximately 20 cm above the soil surface</tissue>
    </source>
</reference>
<evidence type="ECO:0000313" key="1">
    <source>
        <dbReference type="EMBL" id="JAD51153.1"/>
    </source>
</evidence>
<reference evidence="1" key="2">
    <citation type="journal article" date="2015" name="Data Brief">
        <title>Shoot transcriptome of the giant reed, Arundo donax.</title>
        <authorList>
            <person name="Barrero R.A."/>
            <person name="Guerrero F.D."/>
            <person name="Moolhuijzen P."/>
            <person name="Goolsby J.A."/>
            <person name="Tidwell J."/>
            <person name="Bellgard S.E."/>
            <person name="Bellgard M.I."/>
        </authorList>
    </citation>
    <scope>NUCLEOTIDE SEQUENCE</scope>
    <source>
        <tissue evidence="1">Shoot tissue taken approximately 20 cm above the soil surface</tissue>
    </source>
</reference>
<dbReference type="EMBL" id="GBRH01246742">
    <property type="protein sequence ID" value="JAD51153.1"/>
    <property type="molecule type" value="Transcribed_RNA"/>
</dbReference>
<accession>A0A0A9AMT5</accession>
<protein>
    <submittedName>
        <fullName evidence="1">Uncharacterized protein</fullName>
    </submittedName>
</protein>
<dbReference type="AlphaFoldDB" id="A0A0A9AMT5"/>
<name>A0A0A9AMT5_ARUDO</name>
<organism evidence="1">
    <name type="scientific">Arundo donax</name>
    <name type="common">Giant reed</name>
    <name type="synonym">Donax arundinaceus</name>
    <dbReference type="NCBI Taxonomy" id="35708"/>
    <lineage>
        <taxon>Eukaryota</taxon>
        <taxon>Viridiplantae</taxon>
        <taxon>Streptophyta</taxon>
        <taxon>Embryophyta</taxon>
        <taxon>Tracheophyta</taxon>
        <taxon>Spermatophyta</taxon>
        <taxon>Magnoliopsida</taxon>
        <taxon>Liliopsida</taxon>
        <taxon>Poales</taxon>
        <taxon>Poaceae</taxon>
        <taxon>PACMAD clade</taxon>
        <taxon>Arundinoideae</taxon>
        <taxon>Arundineae</taxon>
        <taxon>Arundo</taxon>
    </lineage>
</organism>
<sequence length="17" mass="1971">MLPFGRFNLHIASLRKA</sequence>